<dbReference type="PANTHER" id="PTHR45683">
    <property type="entry name" value="MITOCHONDRIAL NICOTINAMIDE ADENINE DINUCLEOTIDE TRANSPORTER 1-RELATED-RELATED"/>
    <property type="match status" value="1"/>
</dbReference>
<evidence type="ECO:0008006" key="15">
    <source>
        <dbReference type="Google" id="ProtNLM"/>
    </source>
</evidence>
<gene>
    <name evidence="13" type="ORF">PICMEDRAFT_16560</name>
</gene>
<keyword evidence="5" id="KW-0677">Repeat</keyword>
<evidence type="ECO:0000256" key="5">
    <source>
        <dbReference type="ARBA" id="ARBA00022737"/>
    </source>
</evidence>
<feature type="repeat" description="Solcar" evidence="10">
    <location>
        <begin position="245"/>
        <end position="331"/>
    </location>
</feature>
<dbReference type="AlphaFoldDB" id="A0A1E3NMB1"/>
<evidence type="ECO:0000256" key="10">
    <source>
        <dbReference type="PROSITE-ProRule" id="PRU00282"/>
    </source>
</evidence>
<keyword evidence="8" id="KW-0496">Mitochondrion</keyword>
<sequence>MTVGPAVPEAGGVGGTTGTIKTLKTVPSKTVEAVAGLSAGFCTTLLAHPLDFVKLRLQLDTTSASQQQAVGRIYRTLVAASTDAATGQVSVPRFLGNVYRGVGPNLLGSTSAWALYFYFYRQYKNLVLQYADLDRDSSLQSWHYLLSAFAAGWTTSVLTNPIWVIKTRMISTQRTAPGAYRSVLHGLRQIYTEEGVLGYYRGLTPALFNVAQGAVQLSLYDIFKRHLVDRNNSNTAADDPAGQRLTTLQYFYASSTSKMLSTGVFYPLQVVRSRLQVVHHTHRLQSVTALCADMYRREGLRAFYKGLLTNLLRVVPATCTTFLIYEKMKEYLGA</sequence>
<dbReference type="GO" id="GO:0005743">
    <property type="term" value="C:mitochondrial inner membrane"/>
    <property type="evidence" value="ECO:0007669"/>
    <property type="project" value="UniProtKB-SubCell"/>
</dbReference>
<organism evidence="13 14">
    <name type="scientific">Pichia membranifaciens NRRL Y-2026</name>
    <dbReference type="NCBI Taxonomy" id="763406"/>
    <lineage>
        <taxon>Eukaryota</taxon>
        <taxon>Fungi</taxon>
        <taxon>Dikarya</taxon>
        <taxon>Ascomycota</taxon>
        <taxon>Saccharomycotina</taxon>
        <taxon>Pichiomycetes</taxon>
        <taxon>Pichiales</taxon>
        <taxon>Pichiaceae</taxon>
        <taxon>Pichia</taxon>
    </lineage>
</organism>
<evidence type="ECO:0000256" key="4">
    <source>
        <dbReference type="ARBA" id="ARBA00022692"/>
    </source>
</evidence>
<dbReference type="OrthoDB" id="428293at2759"/>
<evidence type="ECO:0000256" key="11">
    <source>
        <dbReference type="RuleBase" id="RU000488"/>
    </source>
</evidence>
<feature type="transmembrane region" description="Helical" evidence="12">
    <location>
        <begin position="102"/>
        <end position="121"/>
    </location>
</feature>
<dbReference type="GO" id="GO:0015230">
    <property type="term" value="F:FAD transmembrane transporter activity"/>
    <property type="evidence" value="ECO:0007669"/>
    <property type="project" value="EnsemblFungi"/>
</dbReference>
<feature type="transmembrane region" description="Helical" evidence="12">
    <location>
        <begin position="302"/>
        <end position="325"/>
    </location>
</feature>
<reference evidence="13 14" key="1">
    <citation type="journal article" date="2016" name="Proc. Natl. Acad. Sci. U.S.A.">
        <title>Comparative genomics of biotechnologically important yeasts.</title>
        <authorList>
            <person name="Riley R."/>
            <person name="Haridas S."/>
            <person name="Wolfe K.H."/>
            <person name="Lopes M.R."/>
            <person name="Hittinger C.T."/>
            <person name="Goeker M."/>
            <person name="Salamov A.A."/>
            <person name="Wisecaver J.H."/>
            <person name="Long T.M."/>
            <person name="Calvey C.H."/>
            <person name="Aerts A.L."/>
            <person name="Barry K.W."/>
            <person name="Choi C."/>
            <person name="Clum A."/>
            <person name="Coughlan A.Y."/>
            <person name="Deshpande S."/>
            <person name="Douglass A.P."/>
            <person name="Hanson S.J."/>
            <person name="Klenk H.-P."/>
            <person name="LaButti K.M."/>
            <person name="Lapidus A."/>
            <person name="Lindquist E.A."/>
            <person name="Lipzen A.M."/>
            <person name="Meier-Kolthoff J.P."/>
            <person name="Ohm R.A."/>
            <person name="Otillar R.P."/>
            <person name="Pangilinan J.L."/>
            <person name="Peng Y."/>
            <person name="Rokas A."/>
            <person name="Rosa C.A."/>
            <person name="Scheuner C."/>
            <person name="Sibirny A.A."/>
            <person name="Slot J.C."/>
            <person name="Stielow J.B."/>
            <person name="Sun H."/>
            <person name="Kurtzman C.P."/>
            <person name="Blackwell M."/>
            <person name="Grigoriev I.V."/>
            <person name="Jeffries T.W."/>
        </authorList>
    </citation>
    <scope>NUCLEOTIDE SEQUENCE [LARGE SCALE GENOMIC DNA]</scope>
    <source>
        <strain evidence="13 14">NRRL Y-2026</strain>
    </source>
</reference>
<dbReference type="InterPro" id="IPR018108">
    <property type="entry name" value="MCP_transmembrane"/>
</dbReference>
<evidence type="ECO:0000256" key="9">
    <source>
        <dbReference type="ARBA" id="ARBA00023136"/>
    </source>
</evidence>
<dbReference type="PRINTS" id="PR00926">
    <property type="entry name" value="MITOCARRIER"/>
</dbReference>
<dbReference type="EMBL" id="KV454003">
    <property type="protein sequence ID" value="ODQ46728.1"/>
    <property type="molecule type" value="Genomic_DNA"/>
</dbReference>
<dbReference type="PROSITE" id="PS50920">
    <property type="entry name" value="SOLCAR"/>
    <property type="match status" value="3"/>
</dbReference>
<evidence type="ECO:0000313" key="14">
    <source>
        <dbReference type="Proteomes" id="UP000094455"/>
    </source>
</evidence>
<accession>A0A1E3NMB1</accession>
<evidence type="ECO:0000256" key="1">
    <source>
        <dbReference type="ARBA" id="ARBA00004448"/>
    </source>
</evidence>
<feature type="repeat" description="Solcar" evidence="10">
    <location>
        <begin position="139"/>
        <end position="226"/>
    </location>
</feature>
<feature type="repeat" description="Solcar" evidence="10">
    <location>
        <begin position="27"/>
        <end position="126"/>
    </location>
</feature>
<evidence type="ECO:0000256" key="6">
    <source>
        <dbReference type="ARBA" id="ARBA00022792"/>
    </source>
</evidence>
<proteinExistence type="inferred from homology"/>
<name>A0A1E3NMB1_9ASCO</name>
<keyword evidence="14" id="KW-1185">Reference proteome</keyword>
<keyword evidence="6" id="KW-0999">Mitochondrion inner membrane</keyword>
<dbReference type="SUPFAM" id="SSF103506">
    <property type="entry name" value="Mitochondrial carrier"/>
    <property type="match status" value="1"/>
</dbReference>
<keyword evidence="3 11" id="KW-0813">Transport</keyword>
<keyword evidence="9 10" id="KW-0472">Membrane</keyword>
<dbReference type="Proteomes" id="UP000094455">
    <property type="component" value="Unassembled WGS sequence"/>
</dbReference>
<comment type="subcellular location">
    <subcellularLocation>
        <location evidence="1">Mitochondrion inner membrane</location>
        <topology evidence="1">Multi-pass membrane protein</topology>
    </subcellularLocation>
</comment>
<dbReference type="Gene3D" id="1.50.40.10">
    <property type="entry name" value="Mitochondrial carrier domain"/>
    <property type="match status" value="1"/>
</dbReference>
<dbReference type="Pfam" id="PF00153">
    <property type="entry name" value="Mito_carr"/>
    <property type="match status" value="3"/>
</dbReference>
<comment type="similarity">
    <text evidence="2 11">Belongs to the mitochondrial carrier (TC 2.A.29) family.</text>
</comment>
<feature type="transmembrane region" description="Helical" evidence="12">
    <location>
        <begin position="141"/>
        <end position="165"/>
    </location>
</feature>
<evidence type="ECO:0000256" key="8">
    <source>
        <dbReference type="ARBA" id="ARBA00023128"/>
    </source>
</evidence>
<dbReference type="RefSeq" id="XP_019017841.1">
    <property type="nucleotide sequence ID" value="XM_019161256.1"/>
</dbReference>
<dbReference type="InterPro" id="IPR044712">
    <property type="entry name" value="SLC25A32-like"/>
</dbReference>
<dbReference type="GeneID" id="30177943"/>
<evidence type="ECO:0000313" key="13">
    <source>
        <dbReference type="EMBL" id="ODQ46728.1"/>
    </source>
</evidence>
<dbReference type="InterPro" id="IPR002067">
    <property type="entry name" value="MCP"/>
</dbReference>
<keyword evidence="4 10" id="KW-0812">Transmembrane</keyword>
<protein>
    <recommendedName>
        <fullName evidence="15">Mitochondrial folate transporter/carrier</fullName>
    </recommendedName>
</protein>
<evidence type="ECO:0000256" key="2">
    <source>
        <dbReference type="ARBA" id="ARBA00006375"/>
    </source>
</evidence>
<evidence type="ECO:0000256" key="7">
    <source>
        <dbReference type="ARBA" id="ARBA00022989"/>
    </source>
</evidence>
<evidence type="ECO:0000256" key="12">
    <source>
        <dbReference type="SAM" id="Phobius"/>
    </source>
</evidence>
<keyword evidence="7 12" id="KW-1133">Transmembrane helix</keyword>
<evidence type="ECO:0000256" key="3">
    <source>
        <dbReference type="ARBA" id="ARBA00022448"/>
    </source>
</evidence>
<dbReference type="InterPro" id="IPR023395">
    <property type="entry name" value="MCP_dom_sf"/>
</dbReference>
<dbReference type="STRING" id="763406.A0A1E3NMB1"/>